<comment type="caution">
    <text evidence="3">The sequence shown here is derived from an EMBL/GenBank/DDBJ whole genome shotgun (WGS) entry which is preliminary data.</text>
</comment>
<dbReference type="CDD" id="cd06533">
    <property type="entry name" value="Glyco_transf_WecG_TagA"/>
    <property type="match status" value="1"/>
</dbReference>
<proteinExistence type="predicted"/>
<reference evidence="3 4" key="1">
    <citation type="submission" date="2018-01" db="EMBL/GenBank/DDBJ databases">
        <title>The draft genome sequence of Cohaesibacter sp. H1304.</title>
        <authorList>
            <person name="Wang N.-N."/>
            <person name="Du Z.-J."/>
        </authorList>
    </citation>
    <scope>NUCLEOTIDE SEQUENCE [LARGE SCALE GENOMIC DNA]</scope>
    <source>
        <strain evidence="3 4">H1304</strain>
    </source>
</reference>
<dbReference type="Pfam" id="PF03808">
    <property type="entry name" value="Glyco_tran_WecG"/>
    <property type="match status" value="1"/>
</dbReference>
<evidence type="ECO:0000313" key="4">
    <source>
        <dbReference type="Proteomes" id="UP000234881"/>
    </source>
</evidence>
<dbReference type="PANTHER" id="PTHR34136">
    <property type="match status" value="1"/>
</dbReference>
<protein>
    <submittedName>
        <fullName evidence="3">Glycosyltransferase</fullName>
    </submittedName>
</protein>
<dbReference type="GO" id="GO:0016758">
    <property type="term" value="F:hexosyltransferase activity"/>
    <property type="evidence" value="ECO:0007669"/>
    <property type="project" value="TreeGrafter"/>
</dbReference>
<accession>A0A2N5XN87</accession>
<organism evidence="3 4">
    <name type="scientific">Cohaesibacter celericrescens</name>
    <dbReference type="NCBI Taxonomy" id="2067669"/>
    <lineage>
        <taxon>Bacteria</taxon>
        <taxon>Pseudomonadati</taxon>
        <taxon>Pseudomonadota</taxon>
        <taxon>Alphaproteobacteria</taxon>
        <taxon>Hyphomicrobiales</taxon>
        <taxon>Cohaesibacteraceae</taxon>
    </lineage>
</organism>
<dbReference type="InterPro" id="IPR004629">
    <property type="entry name" value="WecG_TagA_CpsF"/>
</dbReference>
<gene>
    <name evidence="3" type="ORF">C0081_17390</name>
</gene>
<dbReference type="EMBL" id="PKUQ01000042">
    <property type="protein sequence ID" value="PLW75877.1"/>
    <property type="molecule type" value="Genomic_DNA"/>
</dbReference>
<dbReference type="NCBIfam" id="TIGR00696">
    <property type="entry name" value="wecG_tagA_cpsF"/>
    <property type="match status" value="1"/>
</dbReference>
<sequence length="253" mass="28273">MNSANPLTTIGGLPITVETCEEAARYMLDFAFSRRGKALPPLYSTSANGQVVSACALEPETKALFEEADIIHADGEPLVRASRMLCKTPLPERVATTDLIHNTARLAQAEKASFYFLGASQDQVDLAVENMKRLYPGLIFAGHHDGYVSKEQEDGVVEEINNVAPDILWIGMGVPREQQFVSRNLSKLTNVGVIKTSGGLFNFLSGKNKRAPLWMQTWGLEWVYRIGQEPRRLLWRYLTTNPHAVWLLLTRSR</sequence>
<keyword evidence="2 3" id="KW-0808">Transferase</keyword>
<dbReference type="Proteomes" id="UP000234881">
    <property type="component" value="Unassembled WGS sequence"/>
</dbReference>
<dbReference type="AlphaFoldDB" id="A0A2N5XN87"/>
<dbReference type="PANTHER" id="PTHR34136:SF1">
    <property type="entry name" value="UDP-N-ACETYL-D-MANNOSAMINURONIC ACID TRANSFERASE"/>
    <property type="match status" value="1"/>
</dbReference>
<evidence type="ECO:0000256" key="2">
    <source>
        <dbReference type="ARBA" id="ARBA00022679"/>
    </source>
</evidence>
<name>A0A2N5XN87_9HYPH</name>
<evidence type="ECO:0000256" key="1">
    <source>
        <dbReference type="ARBA" id="ARBA00022676"/>
    </source>
</evidence>
<evidence type="ECO:0000313" key="3">
    <source>
        <dbReference type="EMBL" id="PLW75877.1"/>
    </source>
</evidence>
<dbReference type="RefSeq" id="WP_101535119.1">
    <property type="nucleotide sequence ID" value="NZ_JBFHIU010000042.1"/>
</dbReference>
<keyword evidence="1" id="KW-0328">Glycosyltransferase</keyword>
<dbReference type="OrthoDB" id="9771846at2"/>
<keyword evidence="4" id="KW-1185">Reference proteome</keyword>